<gene>
    <name evidence="3" type="ORF">E3P99_01814</name>
</gene>
<dbReference type="InterPro" id="IPR011990">
    <property type="entry name" value="TPR-like_helical_dom_sf"/>
</dbReference>
<feature type="region of interest" description="Disordered" evidence="2">
    <location>
        <begin position="1"/>
        <end position="49"/>
    </location>
</feature>
<sequence length="216" mass="23660">MFRFAAAARSITRQSQSISRPAIRYLPSSSPSPSLSRFAHTSNEPLQSPEAQAIEEIEEGTRVLNEGDVDKAKDHYKRSLDIHKEGKTAAMGLFNLGVTQFYTKDIQGAISTWEQSLDIEPTSDLLSNLASAHILSSPSNPEKALTYLSQARDLNPEDAEVAFNLAVVSEATGQLETALDNYQAAKSLGVERADENVRNVGAKIIAERAKKEQEKE</sequence>
<dbReference type="Gene3D" id="1.25.40.10">
    <property type="entry name" value="Tetratricopeptide repeat domain"/>
    <property type="match status" value="1"/>
</dbReference>
<dbReference type="SMART" id="SM00028">
    <property type="entry name" value="TPR"/>
    <property type="match status" value="3"/>
</dbReference>
<feature type="repeat" description="TPR" evidence="1">
    <location>
        <begin position="90"/>
        <end position="123"/>
    </location>
</feature>
<protein>
    <submittedName>
        <fullName evidence="3">Uncharacterized protein</fullName>
    </submittedName>
</protein>
<dbReference type="Pfam" id="PF13432">
    <property type="entry name" value="TPR_16"/>
    <property type="match status" value="1"/>
</dbReference>
<dbReference type="PROSITE" id="PS50005">
    <property type="entry name" value="TPR"/>
    <property type="match status" value="1"/>
</dbReference>
<evidence type="ECO:0000256" key="1">
    <source>
        <dbReference type="PROSITE-ProRule" id="PRU00339"/>
    </source>
</evidence>
<dbReference type="InterPro" id="IPR019734">
    <property type="entry name" value="TPR_rpt"/>
</dbReference>
<dbReference type="EMBL" id="SPNW01000023">
    <property type="protein sequence ID" value="TIA89908.1"/>
    <property type="molecule type" value="Genomic_DNA"/>
</dbReference>
<accession>A0A4T0FNI1</accession>
<keyword evidence="1" id="KW-0802">TPR repeat</keyword>
<dbReference type="SUPFAM" id="SSF48452">
    <property type="entry name" value="TPR-like"/>
    <property type="match status" value="1"/>
</dbReference>
<name>A0A4T0FNI1_9BASI</name>
<evidence type="ECO:0000313" key="3">
    <source>
        <dbReference type="EMBL" id="TIA89908.1"/>
    </source>
</evidence>
<evidence type="ECO:0000313" key="4">
    <source>
        <dbReference type="Proteomes" id="UP000310189"/>
    </source>
</evidence>
<dbReference type="AlphaFoldDB" id="A0A4T0FNI1"/>
<organism evidence="3 4">
    <name type="scientific">Wallemia hederae</name>
    <dbReference type="NCBI Taxonomy" id="1540922"/>
    <lineage>
        <taxon>Eukaryota</taxon>
        <taxon>Fungi</taxon>
        <taxon>Dikarya</taxon>
        <taxon>Basidiomycota</taxon>
        <taxon>Wallemiomycotina</taxon>
        <taxon>Wallemiomycetes</taxon>
        <taxon>Wallemiales</taxon>
        <taxon>Wallemiaceae</taxon>
        <taxon>Wallemia</taxon>
    </lineage>
</organism>
<keyword evidence="4" id="KW-1185">Reference proteome</keyword>
<feature type="compositionally biased region" description="Low complexity" evidence="2">
    <location>
        <begin position="9"/>
        <end position="36"/>
    </location>
</feature>
<reference evidence="3 4" key="1">
    <citation type="submission" date="2019-03" db="EMBL/GenBank/DDBJ databases">
        <title>Sequencing 23 genomes of Wallemia ichthyophaga.</title>
        <authorList>
            <person name="Gostincar C."/>
        </authorList>
    </citation>
    <scope>NUCLEOTIDE SEQUENCE [LARGE SCALE GENOMIC DNA]</scope>
    <source>
        <strain evidence="3 4">EXF-5753</strain>
    </source>
</reference>
<comment type="caution">
    <text evidence="3">The sequence shown here is derived from an EMBL/GenBank/DDBJ whole genome shotgun (WGS) entry which is preliminary data.</text>
</comment>
<evidence type="ECO:0000256" key="2">
    <source>
        <dbReference type="SAM" id="MobiDB-lite"/>
    </source>
</evidence>
<proteinExistence type="predicted"/>
<feature type="compositionally biased region" description="Polar residues" evidence="2">
    <location>
        <begin position="39"/>
        <end position="49"/>
    </location>
</feature>
<dbReference type="OrthoDB" id="1926212at2759"/>
<dbReference type="Proteomes" id="UP000310189">
    <property type="component" value="Unassembled WGS sequence"/>
</dbReference>